<accession>X0U0C6</accession>
<dbReference type="AlphaFoldDB" id="X0U0C6"/>
<dbReference type="EMBL" id="BARS01014382">
    <property type="protein sequence ID" value="GAF92836.1"/>
    <property type="molecule type" value="Genomic_DNA"/>
</dbReference>
<proteinExistence type="predicted"/>
<feature type="non-terminal residue" evidence="1">
    <location>
        <position position="71"/>
    </location>
</feature>
<feature type="non-terminal residue" evidence="1">
    <location>
        <position position="1"/>
    </location>
</feature>
<organism evidence="1">
    <name type="scientific">marine sediment metagenome</name>
    <dbReference type="NCBI Taxonomy" id="412755"/>
    <lineage>
        <taxon>unclassified sequences</taxon>
        <taxon>metagenomes</taxon>
        <taxon>ecological metagenomes</taxon>
    </lineage>
</organism>
<name>X0U0C6_9ZZZZ</name>
<comment type="caution">
    <text evidence="1">The sequence shown here is derived from an EMBL/GenBank/DDBJ whole genome shotgun (WGS) entry which is preliminary data.</text>
</comment>
<evidence type="ECO:0000313" key="1">
    <source>
        <dbReference type="EMBL" id="GAF92836.1"/>
    </source>
</evidence>
<sequence length="71" mass="8518">YIISYPIDPNLPYRNQINLYKVFDHCTGYLWWLDKHFISAGFELLHDWCHCENHIVDVTEIRILGSNKIKP</sequence>
<gene>
    <name evidence="1" type="ORF">S01H1_24291</name>
</gene>
<protein>
    <submittedName>
        <fullName evidence="1">Uncharacterized protein</fullName>
    </submittedName>
</protein>
<reference evidence="1" key="1">
    <citation type="journal article" date="2014" name="Front. Microbiol.">
        <title>High frequency of phylogenetically diverse reductive dehalogenase-homologous genes in deep subseafloor sedimentary metagenomes.</title>
        <authorList>
            <person name="Kawai M."/>
            <person name="Futagami T."/>
            <person name="Toyoda A."/>
            <person name="Takaki Y."/>
            <person name="Nishi S."/>
            <person name="Hori S."/>
            <person name="Arai W."/>
            <person name="Tsubouchi T."/>
            <person name="Morono Y."/>
            <person name="Uchiyama I."/>
            <person name="Ito T."/>
            <person name="Fujiyama A."/>
            <person name="Inagaki F."/>
            <person name="Takami H."/>
        </authorList>
    </citation>
    <scope>NUCLEOTIDE SEQUENCE</scope>
    <source>
        <strain evidence="1">Expedition CK06-06</strain>
    </source>
</reference>